<evidence type="ECO:0000256" key="3">
    <source>
        <dbReference type="ARBA" id="ARBA00022827"/>
    </source>
</evidence>
<evidence type="ECO:0000256" key="5">
    <source>
        <dbReference type="ARBA" id="ARBA00023033"/>
    </source>
</evidence>
<evidence type="ECO:0000256" key="2">
    <source>
        <dbReference type="ARBA" id="ARBA00022630"/>
    </source>
</evidence>
<proteinExistence type="inferred from homology"/>
<sequence length="459" mass="50696">MLDPRIAAAPQSSGITVIIVGLGIAGLTTAISCHLRGHTVIGFDKLENLEPYGGLGDGVTLAPNGTRVLREFGNGTVAEWMERWALTCTNCKVFDTSGNHIGQHPIPETDRGLALVPRGKLVQTLYEVAQELGLDLRLGVKITEYYEDHEHASVVVDGTRFKGDCILFADGANSKHRKIVSTRNVELHQSGFSVYRGKVEGEVVKKDPKCHWLLSGEMEKDVAKAFSGPNMYLVLATCGSGKACFCIAMSQNTRPLENAWTTPIDKEEVLKRVRGWKLEHQIRPIIEHMSKDQLINTPLVRAGALDSWVSPTGRIALIGDAAHPFFPTSAQGASQAIEDGATVAITLQLAGKRNIKLGLNAMMELRKHRATYIQHNAWRVNDEWFRSDQEERTGDKASPTPGVMDWIIDHCCQTYAWDEFDQVRECIETGIPYHPSNLPAECYEKATNFLEQGGHGLPF</sequence>
<dbReference type="PANTHER" id="PTHR13789">
    <property type="entry name" value="MONOOXYGENASE"/>
    <property type="match status" value="1"/>
</dbReference>
<dbReference type="InterPro" id="IPR002938">
    <property type="entry name" value="FAD-bd"/>
</dbReference>
<dbReference type="SUPFAM" id="SSF51905">
    <property type="entry name" value="FAD/NAD(P)-binding domain"/>
    <property type="match status" value="1"/>
</dbReference>
<dbReference type="InterPro" id="IPR050493">
    <property type="entry name" value="FAD-dep_Monooxygenase_BioMet"/>
</dbReference>
<keyword evidence="3" id="KW-0274">FAD</keyword>
<name>A0A0C1BVY7_ASPUT</name>
<keyword evidence="5 7" id="KW-0503">Monooxygenase</keyword>
<dbReference type="Gene3D" id="3.50.50.60">
    <property type="entry name" value="FAD/NAD(P)-binding domain"/>
    <property type="match status" value="1"/>
</dbReference>
<dbReference type="GO" id="GO:0071949">
    <property type="term" value="F:FAD binding"/>
    <property type="evidence" value="ECO:0007669"/>
    <property type="project" value="InterPro"/>
</dbReference>
<comment type="caution">
    <text evidence="7">The sequence shown here is derived from an EMBL/GenBank/DDBJ whole genome shotgun (WGS) entry which is preliminary data.</text>
</comment>
<evidence type="ECO:0000313" key="7">
    <source>
        <dbReference type="EMBL" id="KIA75686.1"/>
    </source>
</evidence>
<dbReference type="Proteomes" id="UP000053475">
    <property type="component" value="Unassembled WGS sequence"/>
</dbReference>
<dbReference type="AlphaFoldDB" id="A0A0C1BVY7"/>
<dbReference type="PRINTS" id="PR00420">
    <property type="entry name" value="RNGMNOXGNASE"/>
</dbReference>
<keyword evidence="4" id="KW-0560">Oxidoreductase</keyword>
<evidence type="ECO:0000256" key="1">
    <source>
        <dbReference type="ARBA" id="ARBA00007992"/>
    </source>
</evidence>
<comment type="similarity">
    <text evidence="1">Belongs to the paxM FAD-dependent monooxygenase family.</text>
</comment>
<evidence type="ECO:0000256" key="4">
    <source>
        <dbReference type="ARBA" id="ARBA00023002"/>
    </source>
</evidence>
<accession>A0A0C1BVY7</accession>
<keyword evidence="8" id="KW-1185">Reference proteome</keyword>
<evidence type="ECO:0000313" key="8">
    <source>
        <dbReference type="Proteomes" id="UP000053475"/>
    </source>
</evidence>
<dbReference type="PANTHER" id="PTHR13789:SF236">
    <property type="entry name" value="MONOOXYGENASE, PUTATIVE (AFU_ORTHOLOGUE AFUA_6G12060)-RELATED"/>
    <property type="match status" value="1"/>
</dbReference>
<dbReference type="EMBL" id="JOMC01000058">
    <property type="protein sequence ID" value="KIA75686.1"/>
    <property type="molecule type" value="Genomic_DNA"/>
</dbReference>
<protein>
    <submittedName>
        <fullName evidence="7">MAK1-like monooxygenase</fullName>
    </submittedName>
</protein>
<feature type="domain" description="FAD-binding" evidence="6">
    <location>
        <begin position="16"/>
        <end position="348"/>
    </location>
</feature>
<dbReference type="Pfam" id="PF01494">
    <property type="entry name" value="FAD_binding_3"/>
    <property type="match status" value="1"/>
</dbReference>
<evidence type="ECO:0000259" key="6">
    <source>
        <dbReference type="Pfam" id="PF01494"/>
    </source>
</evidence>
<organism evidence="7 8">
    <name type="scientific">Aspergillus ustus</name>
    <dbReference type="NCBI Taxonomy" id="40382"/>
    <lineage>
        <taxon>Eukaryota</taxon>
        <taxon>Fungi</taxon>
        <taxon>Dikarya</taxon>
        <taxon>Ascomycota</taxon>
        <taxon>Pezizomycotina</taxon>
        <taxon>Eurotiomycetes</taxon>
        <taxon>Eurotiomycetidae</taxon>
        <taxon>Eurotiales</taxon>
        <taxon>Aspergillaceae</taxon>
        <taxon>Aspergillus</taxon>
        <taxon>Aspergillus subgen. Nidulantes</taxon>
    </lineage>
</organism>
<dbReference type="GO" id="GO:0004497">
    <property type="term" value="F:monooxygenase activity"/>
    <property type="evidence" value="ECO:0007669"/>
    <property type="project" value="UniProtKB-KW"/>
</dbReference>
<gene>
    <name evidence="7" type="ORF">HK57_00501</name>
</gene>
<dbReference type="PROSITE" id="PS51257">
    <property type="entry name" value="PROKAR_LIPOPROTEIN"/>
    <property type="match status" value="1"/>
</dbReference>
<reference evidence="7 8" key="1">
    <citation type="submission" date="2014-11" db="EMBL/GenBank/DDBJ databases">
        <title>Genomics derived discovery of secondary metabolites biosynthetic gene clusters in Aspergillus ustus.</title>
        <authorList>
            <person name="Pi B."/>
            <person name="Dai F."/>
            <person name="Song X."/>
            <person name="Zhu C."/>
            <person name="Li H."/>
            <person name="Yu D."/>
        </authorList>
    </citation>
    <scope>NUCLEOTIDE SEQUENCE [LARGE SCALE GENOMIC DNA]</scope>
    <source>
        <strain evidence="7 8">3.3904</strain>
    </source>
</reference>
<dbReference type="InterPro" id="IPR036188">
    <property type="entry name" value="FAD/NAD-bd_sf"/>
</dbReference>
<keyword evidence="2" id="KW-0285">Flavoprotein</keyword>